<keyword evidence="5" id="KW-1003">Cell membrane</keyword>
<dbReference type="GO" id="GO:0005886">
    <property type="term" value="C:plasma membrane"/>
    <property type="evidence" value="ECO:0007669"/>
    <property type="project" value="UniProtKB-SubCell"/>
</dbReference>
<dbReference type="PANTHER" id="PTHR43483">
    <property type="entry name" value="MEMBRANE TRANSPORTER PROTEIN HI_0806-RELATED"/>
    <property type="match status" value="1"/>
</dbReference>
<name>A0A348G1S2_9HYPH</name>
<feature type="transmembrane region" description="Helical" evidence="5">
    <location>
        <begin position="255"/>
        <end position="272"/>
    </location>
</feature>
<dbReference type="Proteomes" id="UP000266934">
    <property type="component" value="Chromosome"/>
</dbReference>
<sequence>MIDIPLGELAALSAALLAAGIVTGLMAGLFGVGGGAVIVPVLYQVFQMMGVPEEVRMHLAVGSSLAIIIPTSIQSFRSHYAKGAVRMDVLKVWAVPVVAGVMAGGVVAAHAPALVLKLVFVVVATTIVIKTFSGRDDWRLADDLPGRRTLGFYGFGIGLASTLMGVGGGAMANMVFALYNRSIHSAVATSSGLGVLISLPGALGYVIAGWPKMAMLPPFSLGYVSLIGAAMIAPTAALAAPYGARLAHRLPRRKLEIAFGVFLTVVCLRFLADILL</sequence>
<keyword evidence="3 5" id="KW-1133">Transmembrane helix</keyword>
<comment type="subcellular location">
    <subcellularLocation>
        <location evidence="5">Cell membrane</location>
        <topology evidence="5">Multi-pass membrane protein</topology>
    </subcellularLocation>
    <subcellularLocation>
        <location evidence="1">Membrane</location>
        <topology evidence="1">Multi-pass membrane protein</topology>
    </subcellularLocation>
</comment>
<organism evidence="6 7">
    <name type="scientific">Blastochloris tepida</name>
    <dbReference type="NCBI Taxonomy" id="2233851"/>
    <lineage>
        <taxon>Bacteria</taxon>
        <taxon>Pseudomonadati</taxon>
        <taxon>Pseudomonadota</taxon>
        <taxon>Alphaproteobacteria</taxon>
        <taxon>Hyphomicrobiales</taxon>
        <taxon>Blastochloridaceae</taxon>
        <taxon>Blastochloris</taxon>
    </lineage>
</organism>
<feature type="transmembrane region" description="Helical" evidence="5">
    <location>
        <begin position="186"/>
        <end position="208"/>
    </location>
</feature>
<dbReference type="KEGG" id="blag:BLTE_21900"/>
<dbReference type="AlphaFoldDB" id="A0A348G1S2"/>
<evidence type="ECO:0000256" key="2">
    <source>
        <dbReference type="ARBA" id="ARBA00022692"/>
    </source>
</evidence>
<dbReference type="EMBL" id="AP018907">
    <property type="protein sequence ID" value="BBF93505.1"/>
    <property type="molecule type" value="Genomic_DNA"/>
</dbReference>
<keyword evidence="2 5" id="KW-0812">Transmembrane</keyword>
<comment type="similarity">
    <text evidence="5">Belongs to the 4-toluene sulfonate uptake permease (TSUP) (TC 2.A.102) family.</text>
</comment>
<accession>A0A348G1S2</accession>
<dbReference type="RefSeq" id="WP_126400393.1">
    <property type="nucleotide sequence ID" value="NZ_AP018907.1"/>
</dbReference>
<dbReference type="PANTHER" id="PTHR43483:SF3">
    <property type="entry name" value="MEMBRANE TRANSPORTER PROTEIN HI_0806-RELATED"/>
    <property type="match status" value="1"/>
</dbReference>
<keyword evidence="4 5" id="KW-0472">Membrane</keyword>
<evidence type="ECO:0000313" key="7">
    <source>
        <dbReference type="Proteomes" id="UP000266934"/>
    </source>
</evidence>
<protein>
    <recommendedName>
        <fullName evidence="5">Probable membrane transporter protein</fullName>
    </recommendedName>
</protein>
<feature type="transmembrane region" description="Helical" evidence="5">
    <location>
        <begin position="152"/>
        <end position="179"/>
    </location>
</feature>
<dbReference type="InterPro" id="IPR002781">
    <property type="entry name" value="TM_pro_TauE-like"/>
</dbReference>
<feature type="transmembrane region" description="Helical" evidence="5">
    <location>
        <begin position="12"/>
        <end position="43"/>
    </location>
</feature>
<evidence type="ECO:0000256" key="5">
    <source>
        <dbReference type="RuleBase" id="RU363041"/>
    </source>
</evidence>
<evidence type="ECO:0000256" key="4">
    <source>
        <dbReference type="ARBA" id="ARBA00023136"/>
    </source>
</evidence>
<feature type="transmembrane region" description="Helical" evidence="5">
    <location>
        <begin position="114"/>
        <end position="132"/>
    </location>
</feature>
<gene>
    <name evidence="6" type="ORF">BLTE_21900</name>
</gene>
<proteinExistence type="inferred from homology"/>
<feature type="transmembrane region" description="Helical" evidence="5">
    <location>
        <begin position="220"/>
        <end position="243"/>
    </location>
</feature>
<dbReference type="OrthoDB" id="457670at2"/>
<evidence type="ECO:0000313" key="6">
    <source>
        <dbReference type="EMBL" id="BBF93505.1"/>
    </source>
</evidence>
<evidence type="ECO:0000256" key="3">
    <source>
        <dbReference type="ARBA" id="ARBA00022989"/>
    </source>
</evidence>
<dbReference type="Pfam" id="PF01925">
    <property type="entry name" value="TauE"/>
    <property type="match status" value="1"/>
</dbReference>
<evidence type="ECO:0000256" key="1">
    <source>
        <dbReference type="ARBA" id="ARBA00004141"/>
    </source>
</evidence>
<reference evidence="6 7" key="1">
    <citation type="submission" date="2018-08" db="EMBL/GenBank/DDBJ databases">
        <title>Complete genome sequencing of Blastochloris tepida GI.</title>
        <authorList>
            <person name="Tsukatani Y."/>
            <person name="Mori H."/>
        </authorList>
    </citation>
    <scope>NUCLEOTIDE SEQUENCE [LARGE SCALE GENOMIC DNA]</scope>
    <source>
        <strain evidence="6 7">GI</strain>
    </source>
</reference>
<keyword evidence="7" id="KW-1185">Reference proteome</keyword>
<feature type="transmembrane region" description="Helical" evidence="5">
    <location>
        <begin position="55"/>
        <end position="73"/>
    </location>
</feature>